<evidence type="ECO:0000313" key="2">
    <source>
        <dbReference type="Proteomes" id="UP000054248"/>
    </source>
</evidence>
<keyword evidence="2" id="KW-1185">Reference proteome</keyword>
<dbReference type="HOGENOM" id="CLU_1256860_0_0_1"/>
<reference evidence="1 2" key="1">
    <citation type="submission" date="2014-04" db="EMBL/GenBank/DDBJ databases">
        <authorList>
            <consortium name="DOE Joint Genome Institute"/>
            <person name="Kuo A."/>
            <person name="Girlanda M."/>
            <person name="Perotto S."/>
            <person name="Kohler A."/>
            <person name="Nagy L.G."/>
            <person name="Floudas D."/>
            <person name="Copeland A."/>
            <person name="Barry K.W."/>
            <person name="Cichocki N."/>
            <person name="Veneault-Fourrey C."/>
            <person name="LaButti K."/>
            <person name="Lindquist E.A."/>
            <person name="Lipzen A."/>
            <person name="Lundell T."/>
            <person name="Morin E."/>
            <person name="Murat C."/>
            <person name="Sun H."/>
            <person name="Tunlid A."/>
            <person name="Henrissat B."/>
            <person name="Grigoriev I.V."/>
            <person name="Hibbett D.S."/>
            <person name="Martin F."/>
            <person name="Nordberg H.P."/>
            <person name="Cantor M.N."/>
            <person name="Hua S.X."/>
        </authorList>
    </citation>
    <scope>NUCLEOTIDE SEQUENCE [LARGE SCALE GENOMIC DNA]</scope>
    <source>
        <strain evidence="1 2">MUT 4182</strain>
    </source>
</reference>
<accession>A0A0C3MB41</accession>
<organism evidence="1 2">
    <name type="scientific">Tulasnella calospora MUT 4182</name>
    <dbReference type="NCBI Taxonomy" id="1051891"/>
    <lineage>
        <taxon>Eukaryota</taxon>
        <taxon>Fungi</taxon>
        <taxon>Dikarya</taxon>
        <taxon>Basidiomycota</taxon>
        <taxon>Agaricomycotina</taxon>
        <taxon>Agaricomycetes</taxon>
        <taxon>Cantharellales</taxon>
        <taxon>Tulasnellaceae</taxon>
        <taxon>Tulasnella</taxon>
    </lineage>
</organism>
<dbReference type="Proteomes" id="UP000054248">
    <property type="component" value="Unassembled WGS sequence"/>
</dbReference>
<protein>
    <submittedName>
        <fullName evidence="1">Uncharacterized protein</fullName>
    </submittedName>
</protein>
<name>A0A0C3MB41_9AGAM</name>
<dbReference type="AlphaFoldDB" id="A0A0C3MB41"/>
<reference evidence="2" key="2">
    <citation type="submission" date="2015-01" db="EMBL/GenBank/DDBJ databases">
        <title>Evolutionary Origins and Diversification of the Mycorrhizal Mutualists.</title>
        <authorList>
            <consortium name="DOE Joint Genome Institute"/>
            <consortium name="Mycorrhizal Genomics Consortium"/>
            <person name="Kohler A."/>
            <person name="Kuo A."/>
            <person name="Nagy L.G."/>
            <person name="Floudas D."/>
            <person name="Copeland A."/>
            <person name="Barry K.W."/>
            <person name="Cichocki N."/>
            <person name="Veneault-Fourrey C."/>
            <person name="LaButti K."/>
            <person name="Lindquist E.A."/>
            <person name="Lipzen A."/>
            <person name="Lundell T."/>
            <person name="Morin E."/>
            <person name="Murat C."/>
            <person name="Riley R."/>
            <person name="Ohm R."/>
            <person name="Sun H."/>
            <person name="Tunlid A."/>
            <person name="Henrissat B."/>
            <person name="Grigoriev I.V."/>
            <person name="Hibbett D.S."/>
            <person name="Martin F."/>
        </authorList>
    </citation>
    <scope>NUCLEOTIDE SEQUENCE [LARGE SCALE GENOMIC DNA]</scope>
    <source>
        <strain evidence="2">MUT 4182</strain>
    </source>
</reference>
<gene>
    <name evidence="1" type="ORF">M407DRAFT_5361</name>
</gene>
<dbReference type="STRING" id="1051891.A0A0C3MB41"/>
<proteinExistence type="predicted"/>
<sequence length="220" mass="24693">MLLQPQSLRLTLVIVSLVSVVILLDLSRSQSYIADRVRSAPLVSSYSAPDPVSVALDGSWKEDFKSVDDFNKLFEQRLEECQTGSGPCKKNQDKVVLLAWAHFRNVLTGHIQGENVWCDAMMDAIHALGYTTLLVQDRPHLYDLWRRHHASVQLIIWEDTEWAAKPCLRNSTCVYAPPGLDLPVPPPNSTHLNIPIWKVFIANWWNGSSPPLGGPFTLSP</sequence>
<dbReference type="EMBL" id="KN822967">
    <property type="protein sequence ID" value="KIO30942.1"/>
    <property type="molecule type" value="Genomic_DNA"/>
</dbReference>
<evidence type="ECO:0000313" key="1">
    <source>
        <dbReference type="EMBL" id="KIO30942.1"/>
    </source>
</evidence>